<gene>
    <name evidence="1" type="ORF">SPELUC_LOCUS12874</name>
</gene>
<dbReference type="Proteomes" id="UP000789366">
    <property type="component" value="Unassembled WGS sequence"/>
</dbReference>
<feature type="non-terminal residue" evidence="1">
    <location>
        <position position="100"/>
    </location>
</feature>
<dbReference type="EMBL" id="CAJVPW010031940">
    <property type="protein sequence ID" value="CAG8727666.1"/>
    <property type="molecule type" value="Genomic_DNA"/>
</dbReference>
<evidence type="ECO:0000313" key="1">
    <source>
        <dbReference type="EMBL" id="CAG8727666.1"/>
    </source>
</evidence>
<feature type="non-terminal residue" evidence="1">
    <location>
        <position position="1"/>
    </location>
</feature>
<sequence>VHEPWLHSSYKNYLTYALPKLPFMCREPFTHFWQNLIKIKYKFIEVDLLKEEIDEEKVKKARKVKAPLFQLPKNATKIDFSEFEKEYTLKFNTQYYEAIK</sequence>
<proteinExistence type="predicted"/>
<evidence type="ECO:0000313" key="2">
    <source>
        <dbReference type="Proteomes" id="UP000789366"/>
    </source>
</evidence>
<keyword evidence="2" id="KW-1185">Reference proteome</keyword>
<organism evidence="1 2">
    <name type="scientific">Cetraspora pellucida</name>
    <dbReference type="NCBI Taxonomy" id="1433469"/>
    <lineage>
        <taxon>Eukaryota</taxon>
        <taxon>Fungi</taxon>
        <taxon>Fungi incertae sedis</taxon>
        <taxon>Mucoromycota</taxon>
        <taxon>Glomeromycotina</taxon>
        <taxon>Glomeromycetes</taxon>
        <taxon>Diversisporales</taxon>
        <taxon>Gigasporaceae</taxon>
        <taxon>Cetraspora</taxon>
    </lineage>
</organism>
<reference evidence="1" key="1">
    <citation type="submission" date="2021-06" db="EMBL/GenBank/DDBJ databases">
        <authorList>
            <person name="Kallberg Y."/>
            <person name="Tangrot J."/>
            <person name="Rosling A."/>
        </authorList>
    </citation>
    <scope>NUCLEOTIDE SEQUENCE</scope>
    <source>
        <strain evidence="1">28 12/20/2015</strain>
    </source>
</reference>
<name>A0ACA9PWB3_9GLOM</name>
<protein>
    <submittedName>
        <fullName evidence="1">17939_t:CDS:1</fullName>
    </submittedName>
</protein>
<accession>A0ACA9PWB3</accession>
<comment type="caution">
    <text evidence="1">The sequence shown here is derived from an EMBL/GenBank/DDBJ whole genome shotgun (WGS) entry which is preliminary data.</text>
</comment>